<dbReference type="PANTHER" id="PTHR23080">
    <property type="entry name" value="THAP DOMAIN PROTEIN"/>
    <property type="match status" value="1"/>
</dbReference>
<name>A0A6V7LML8_9HYME</name>
<accession>A0A6V7LML8</accession>
<dbReference type="EMBL" id="CADCXW020000344">
    <property type="protein sequence ID" value="CAD1577349.1"/>
    <property type="molecule type" value="Genomic_DNA"/>
</dbReference>
<reference evidence="1" key="1">
    <citation type="submission" date="2020-07" db="EMBL/GenBank/DDBJ databases">
        <authorList>
            <person name="Ferguson B K."/>
        </authorList>
    </citation>
    <scope>NUCLEOTIDE SEQUENCE</scope>
    <source>
        <strain evidence="1">L06</strain>
    </source>
</reference>
<sequence length="169" mass="19243">MLPSVSFNGQLDSSDQLFSQAPPHVAKGDAEVKVETDFLKPRFTAFITNESELSTLTGIESFKILTTITEIMTTLFGNRLDNHNIQMNIHDRIVMTYFKLKQNLSYSCMAVLCHCYPANQCRKVFYEMIQMLSACLKVVIHLSSRETISRNLPKCFEGFEDTRVVVDCT</sequence>
<protein>
    <submittedName>
        <fullName evidence="1">Uncharacterized protein</fullName>
    </submittedName>
</protein>
<organism evidence="1">
    <name type="scientific">Bracon brevicornis</name>
    <dbReference type="NCBI Taxonomy" id="1563983"/>
    <lineage>
        <taxon>Eukaryota</taxon>
        <taxon>Metazoa</taxon>
        <taxon>Ecdysozoa</taxon>
        <taxon>Arthropoda</taxon>
        <taxon>Hexapoda</taxon>
        <taxon>Insecta</taxon>
        <taxon>Pterygota</taxon>
        <taxon>Neoptera</taxon>
        <taxon>Endopterygota</taxon>
        <taxon>Hymenoptera</taxon>
        <taxon>Apocrita</taxon>
        <taxon>Ichneumonoidea</taxon>
        <taxon>Braconidae</taxon>
        <taxon>Braconinae</taxon>
        <taxon>Bracon</taxon>
    </lineage>
</organism>
<gene>
    <name evidence="1" type="ORF">BBRV_LOCUS110367</name>
</gene>
<dbReference type="AlphaFoldDB" id="A0A6V7LML8"/>
<proteinExistence type="predicted"/>
<evidence type="ECO:0000313" key="1">
    <source>
        <dbReference type="EMBL" id="CAD1577349.1"/>
    </source>
</evidence>